<reference evidence="9 10" key="1">
    <citation type="submission" date="2021-01" db="EMBL/GenBank/DDBJ databases">
        <title>Whole genome sequence of Paenibacillus sonchi LMG 24727 for comparative genomics.</title>
        <authorList>
            <person name="Lee G."/>
            <person name="Kim M.-J."/>
            <person name="Lim K."/>
            <person name="Shin J.-H."/>
        </authorList>
    </citation>
    <scope>NUCLEOTIDE SEQUENCE [LARGE SCALE GENOMIC DNA]</scope>
    <source>
        <strain evidence="9 10">LMG 24727</strain>
    </source>
</reference>
<dbReference type="PANTHER" id="PTHR43744">
    <property type="entry name" value="ABC TRANSPORTER PERMEASE PROTEIN MG189-RELATED-RELATED"/>
    <property type="match status" value="1"/>
</dbReference>
<dbReference type="Gene3D" id="1.10.3720.10">
    <property type="entry name" value="MetI-like"/>
    <property type="match status" value="1"/>
</dbReference>
<feature type="domain" description="ABC transmembrane type-1" evidence="8">
    <location>
        <begin position="70"/>
        <end position="275"/>
    </location>
</feature>
<dbReference type="InterPro" id="IPR035906">
    <property type="entry name" value="MetI-like_sf"/>
</dbReference>
<keyword evidence="2 7" id="KW-0813">Transport</keyword>
<feature type="transmembrane region" description="Helical" evidence="7">
    <location>
        <begin position="256"/>
        <end position="275"/>
    </location>
</feature>
<dbReference type="EMBL" id="CP068595">
    <property type="protein sequence ID" value="QQZ64179.1"/>
    <property type="molecule type" value="Genomic_DNA"/>
</dbReference>
<feature type="transmembrane region" description="Helical" evidence="7">
    <location>
        <begin position="12"/>
        <end position="35"/>
    </location>
</feature>
<accession>A0A974SG40</accession>
<feature type="transmembrane region" description="Helical" evidence="7">
    <location>
        <begin position="182"/>
        <end position="207"/>
    </location>
</feature>
<evidence type="ECO:0000259" key="8">
    <source>
        <dbReference type="PROSITE" id="PS50928"/>
    </source>
</evidence>
<evidence type="ECO:0000256" key="6">
    <source>
        <dbReference type="ARBA" id="ARBA00023136"/>
    </source>
</evidence>
<comment type="similarity">
    <text evidence="7">Belongs to the binding-protein-dependent transport system permease family.</text>
</comment>
<evidence type="ECO:0000256" key="4">
    <source>
        <dbReference type="ARBA" id="ARBA00022692"/>
    </source>
</evidence>
<evidence type="ECO:0000256" key="1">
    <source>
        <dbReference type="ARBA" id="ARBA00004651"/>
    </source>
</evidence>
<comment type="subcellular location">
    <subcellularLocation>
        <location evidence="1 7">Cell membrane</location>
        <topology evidence="1 7">Multi-pass membrane protein</topology>
    </subcellularLocation>
</comment>
<evidence type="ECO:0000256" key="2">
    <source>
        <dbReference type="ARBA" id="ARBA00022448"/>
    </source>
</evidence>
<name>A0A974SG40_9BACL</name>
<protein>
    <submittedName>
        <fullName evidence="9">Carbohydrate ABC transporter permease</fullName>
    </submittedName>
</protein>
<evidence type="ECO:0000256" key="7">
    <source>
        <dbReference type="RuleBase" id="RU363032"/>
    </source>
</evidence>
<evidence type="ECO:0000313" key="9">
    <source>
        <dbReference type="EMBL" id="QQZ64179.1"/>
    </source>
</evidence>
<evidence type="ECO:0000256" key="5">
    <source>
        <dbReference type="ARBA" id="ARBA00022989"/>
    </source>
</evidence>
<dbReference type="CDD" id="cd06261">
    <property type="entry name" value="TM_PBP2"/>
    <property type="match status" value="1"/>
</dbReference>
<feature type="transmembrane region" description="Helical" evidence="7">
    <location>
        <begin position="109"/>
        <end position="128"/>
    </location>
</feature>
<gene>
    <name evidence="9" type="ORF">JI735_15295</name>
</gene>
<feature type="transmembrane region" description="Helical" evidence="7">
    <location>
        <begin position="140"/>
        <end position="161"/>
    </location>
</feature>
<keyword evidence="3" id="KW-1003">Cell membrane</keyword>
<keyword evidence="5 7" id="KW-1133">Transmembrane helix</keyword>
<dbReference type="PROSITE" id="PS50928">
    <property type="entry name" value="ABC_TM1"/>
    <property type="match status" value="1"/>
</dbReference>
<evidence type="ECO:0000313" key="10">
    <source>
        <dbReference type="Proteomes" id="UP000595841"/>
    </source>
</evidence>
<feature type="transmembrane region" description="Helical" evidence="7">
    <location>
        <begin position="70"/>
        <end position="97"/>
    </location>
</feature>
<dbReference type="GO" id="GO:0005886">
    <property type="term" value="C:plasma membrane"/>
    <property type="evidence" value="ECO:0007669"/>
    <property type="project" value="UniProtKB-SubCell"/>
</dbReference>
<dbReference type="GO" id="GO:0055085">
    <property type="term" value="P:transmembrane transport"/>
    <property type="evidence" value="ECO:0007669"/>
    <property type="project" value="InterPro"/>
</dbReference>
<evidence type="ECO:0000256" key="3">
    <source>
        <dbReference type="ARBA" id="ARBA00022475"/>
    </source>
</evidence>
<dbReference type="Proteomes" id="UP000595841">
    <property type="component" value="Chromosome"/>
</dbReference>
<organism evidence="9 10">
    <name type="scientific">Paenibacillus sonchi</name>
    <dbReference type="NCBI Taxonomy" id="373687"/>
    <lineage>
        <taxon>Bacteria</taxon>
        <taxon>Bacillati</taxon>
        <taxon>Bacillota</taxon>
        <taxon>Bacilli</taxon>
        <taxon>Bacillales</taxon>
        <taxon>Paenibacillaceae</taxon>
        <taxon>Paenibacillus</taxon>
        <taxon>Paenibacillus sonchi group</taxon>
    </lineage>
</organism>
<sequence>MQQLKLGEKSFQAVNVLLLVLFSIVMLLPLLSVAATSISSGLAVDRGEVQFWPVNVTLASWEQILSQKSLWLSMLVNTAATVIGTFICMVVSSLTAYPLSKSEFKPAKFIILLVVFAMIFKAPIIPYFLTLKSYGLYNSFWALVIPHTIVAYNLIILLTFFKQVPKELEEAGKIEGCGYFQTLFRIVLPISMPALVTVGLFYAVMIWNQFMHPIMFIDNPHLYPLQMKLRELITVTDLTSLASTFQDRTLINERTLRSATVLFAAIPILLVYPFLQKHFVKGAMLGSLKE</sequence>
<keyword evidence="4 7" id="KW-0812">Transmembrane</keyword>
<dbReference type="RefSeq" id="WP_039834762.1">
    <property type="nucleotide sequence ID" value="NZ_CP068595.1"/>
</dbReference>
<dbReference type="PANTHER" id="PTHR43744:SF9">
    <property type="entry name" value="POLYGALACTURONAN_RHAMNOGALACTURONAN TRANSPORT SYSTEM PERMEASE PROTEIN YTCP"/>
    <property type="match status" value="1"/>
</dbReference>
<keyword evidence="6 7" id="KW-0472">Membrane</keyword>
<dbReference type="Pfam" id="PF00528">
    <property type="entry name" value="BPD_transp_1"/>
    <property type="match status" value="1"/>
</dbReference>
<proteinExistence type="inferred from homology"/>
<dbReference type="KEGG" id="pson:JI735_15295"/>
<dbReference type="SUPFAM" id="SSF161098">
    <property type="entry name" value="MetI-like"/>
    <property type="match status" value="1"/>
</dbReference>
<dbReference type="AlphaFoldDB" id="A0A974SG40"/>
<keyword evidence="10" id="KW-1185">Reference proteome</keyword>
<dbReference type="InterPro" id="IPR000515">
    <property type="entry name" value="MetI-like"/>
</dbReference>